<evidence type="ECO:0000313" key="1">
    <source>
        <dbReference type="EMBL" id="CAE7211213.1"/>
    </source>
</evidence>
<keyword evidence="2" id="KW-1185">Reference proteome</keyword>
<dbReference type="Proteomes" id="UP000604046">
    <property type="component" value="Unassembled WGS sequence"/>
</dbReference>
<reference evidence="1" key="1">
    <citation type="submission" date="2021-02" db="EMBL/GenBank/DDBJ databases">
        <authorList>
            <person name="Dougan E. K."/>
            <person name="Rhodes N."/>
            <person name="Thang M."/>
            <person name="Chan C."/>
        </authorList>
    </citation>
    <scope>NUCLEOTIDE SEQUENCE</scope>
</reference>
<proteinExistence type="predicted"/>
<comment type="caution">
    <text evidence="1">The sequence shown here is derived from an EMBL/GenBank/DDBJ whole genome shotgun (WGS) entry which is preliminary data.</text>
</comment>
<accession>A0A812JMU2</accession>
<protein>
    <submittedName>
        <fullName evidence="1">MOD1 protein</fullName>
    </submittedName>
</protein>
<dbReference type="OrthoDB" id="415336at2759"/>
<name>A0A812JMU2_9DINO</name>
<organism evidence="1 2">
    <name type="scientific">Symbiodinium natans</name>
    <dbReference type="NCBI Taxonomy" id="878477"/>
    <lineage>
        <taxon>Eukaryota</taxon>
        <taxon>Sar</taxon>
        <taxon>Alveolata</taxon>
        <taxon>Dinophyceae</taxon>
        <taxon>Suessiales</taxon>
        <taxon>Symbiodiniaceae</taxon>
        <taxon>Symbiodinium</taxon>
    </lineage>
</organism>
<dbReference type="EMBL" id="CAJNDS010000486">
    <property type="protein sequence ID" value="CAE7211213.1"/>
    <property type="molecule type" value="Genomic_DNA"/>
</dbReference>
<sequence>MSGSIPFFIGLENLPNRTMTTFPKALVASAMALPGVPSQAEVLKSMAAGEVPQVNLDQFDMMAYMTIHKQLMEYAGQNLLTTSKASKVVPEKDVQRVLIHSRTPEVGYGQFMLVNGLVNNGHSVCARPEEMLRTMRDDYTGALDTAYGRGFSYARTVDHTKLALDCHGPWDYYLLLAEGGDTYPEPDVEDTKQAKHILAINWDDMKDALLPAPSVATEYFVRELV</sequence>
<dbReference type="AlphaFoldDB" id="A0A812JMU2"/>
<gene>
    <name evidence="1" type="primary">MOD1</name>
    <name evidence="1" type="ORF">SNAT2548_LOCUS7085</name>
</gene>
<evidence type="ECO:0000313" key="2">
    <source>
        <dbReference type="Proteomes" id="UP000604046"/>
    </source>
</evidence>